<feature type="region of interest" description="Disordered" evidence="1">
    <location>
        <begin position="1"/>
        <end position="89"/>
    </location>
</feature>
<accession>A0ABR1D6X3</accession>
<comment type="caution">
    <text evidence="2">The sequence shown here is derived from an EMBL/GenBank/DDBJ whole genome shotgun (WGS) entry which is preliminary data.</text>
</comment>
<proteinExistence type="predicted"/>
<evidence type="ECO:0000256" key="1">
    <source>
        <dbReference type="SAM" id="MobiDB-lite"/>
    </source>
</evidence>
<feature type="compositionally biased region" description="Basic and acidic residues" evidence="1">
    <location>
        <begin position="30"/>
        <end position="43"/>
    </location>
</feature>
<gene>
    <name evidence="2" type="primary">Necator_chrIII.g13172</name>
    <name evidence="2" type="ORF">RB195_012405</name>
</gene>
<sequence length="113" mass="12843">MWSVCLFYEAYEKEEEEEEDEEEEEEENAAESRDEGSVRRETDGEWESSERSAAAIDTRQKEPPPPRALAEGEISREGMWEGEAMGGVVRKDQTVRGLITNLSGNDKNEISVE</sequence>
<feature type="compositionally biased region" description="Acidic residues" evidence="1">
    <location>
        <begin position="12"/>
        <end position="29"/>
    </location>
</feature>
<keyword evidence="3" id="KW-1185">Reference proteome</keyword>
<evidence type="ECO:0000313" key="2">
    <source>
        <dbReference type="EMBL" id="KAK6746269.1"/>
    </source>
</evidence>
<name>A0ABR1D6X3_NECAM</name>
<dbReference type="Proteomes" id="UP001303046">
    <property type="component" value="Unassembled WGS sequence"/>
</dbReference>
<reference evidence="2 3" key="1">
    <citation type="submission" date="2023-08" db="EMBL/GenBank/DDBJ databases">
        <title>A Necator americanus chromosomal reference genome.</title>
        <authorList>
            <person name="Ilik V."/>
            <person name="Petrzelkova K.J."/>
            <person name="Pardy F."/>
            <person name="Fuh T."/>
            <person name="Niatou-Singa F.S."/>
            <person name="Gouil Q."/>
            <person name="Baker L."/>
            <person name="Ritchie M.E."/>
            <person name="Jex A.R."/>
            <person name="Gazzola D."/>
            <person name="Li H."/>
            <person name="Toshio Fujiwara R."/>
            <person name="Zhan B."/>
            <person name="Aroian R.V."/>
            <person name="Pafco B."/>
            <person name="Schwarz E.M."/>
        </authorList>
    </citation>
    <scope>NUCLEOTIDE SEQUENCE [LARGE SCALE GENOMIC DNA]</scope>
    <source>
        <strain evidence="2 3">Aroian</strain>
        <tissue evidence="2">Whole animal</tissue>
    </source>
</reference>
<dbReference type="EMBL" id="JAVFWL010000003">
    <property type="protein sequence ID" value="KAK6746269.1"/>
    <property type="molecule type" value="Genomic_DNA"/>
</dbReference>
<organism evidence="2 3">
    <name type="scientific">Necator americanus</name>
    <name type="common">Human hookworm</name>
    <dbReference type="NCBI Taxonomy" id="51031"/>
    <lineage>
        <taxon>Eukaryota</taxon>
        <taxon>Metazoa</taxon>
        <taxon>Ecdysozoa</taxon>
        <taxon>Nematoda</taxon>
        <taxon>Chromadorea</taxon>
        <taxon>Rhabditida</taxon>
        <taxon>Rhabditina</taxon>
        <taxon>Rhabditomorpha</taxon>
        <taxon>Strongyloidea</taxon>
        <taxon>Ancylostomatidae</taxon>
        <taxon>Bunostominae</taxon>
        <taxon>Necator</taxon>
    </lineage>
</organism>
<protein>
    <submittedName>
        <fullName evidence="2">Uncharacterized protein</fullName>
    </submittedName>
</protein>
<evidence type="ECO:0000313" key="3">
    <source>
        <dbReference type="Proteomes" id="UP001303046"/>
    </source>
</evidence>